<accession>A0A1I8F4M1</accession>
<keyword evidence="1" id="KW-1185">Reference proteome</keyword>
<organism evidence="1 2">
    <name type="scientific">Macrostomum lignano</name>
    <dbReference type="NCBI Taxonomy" id="282301"/>
    <lineage>
        <taxon>Eukaryota</taxon>
        <taxon>Metazoa</taxon>
        <taxon>Spiralia</taxon>
        <taxon>Lophotrochozoa</taxon>
        <taxon>Platyhelminthes</taxon>
        <taxon>Rhabditophora</taxon>
        <taxon>Macrostomorpha</taxon>
        <taxon>Macrostomida</taxon>
        <taxon>Macrostomidae</taxon>
        <taxon>Macrostomum</taxon>
    </lineage>
</organism>
<sequence>GNGLWRETARKASDDVDGPPSIVCDAKVVALVFVQLQDAALSLGVLRKSQRLTQPDCLRSSASRFRQVQMTRTDRQNQRRVAVLVGQIIGCRHSFLSSRQPSPLLLSIIAFASSINIRVGFFFGLNSGLSKPVVKRVSECRFDSVRGCRAIHNSQFTTDLSYLGYKLWAKTQTLWQKVGPVQELATTVQEARNTKETANDLVLAALYSSARTSKSSRGKCCIVWPMATATLWLPGKTAQLLTVCRPTSFLAALYPAESRPHSLRLYQLTATSFLRLLSADSHLFLGSYQADSHPHSYRLFNQLTGRLHSSGS</sequence>
<proteinExistence type="predicted"/>
<dbReference type="AlphaFoldDB" id="A0A1I8F4M1"/>
<reference evidence="2" key="1">
    <citation type="submission" date="2016-11" db="UniProtKB">
        <authorList>
            <consortium name="WormBaseParasite"/>
        </authorList>
    </citation>
    <scope>IDENTIFICATION</scope>
</reference>
<protein>
    <submittedName>
        <fullName evidence="2">RNA-directed DNA polymerase</fullName>
    </submittedName>
</protein>
<dbReference type="Proteomes" id="UP000095280">
    <property type="component" value="Unplaced"/>
</dbReference>
<evidence type="ECO:0000313" key="1">
    <source>
        <dbReference type="Proteomes" id="UP000095280"/>
    </source>
</evidence>
<name>A0A1I8F4M1_9PLAT</name>
<dbReference type="WBParaSite" id="maker-unitig_20415-snap-gene-0.1-mRNA-1">
    <property type="protein sequence ID" value="maker-unitig_20415-snap-gene-0.1-mRNA-1"/>
    <property type="gene ID" value="maker-unitig_20415-snap-gene-0.1"/>
</dbReference>
<evidence type="ECO:0000313" key="2">
    <source>
        <dbReference type="WBParaSite" id="maker-unitig_20415-snap-gene-0.1-mRNA-1"/>
    </source>
</evidence>